<name>A0A6I0ESP4_9FIRM</name>
<comment type="caution">
    <text evidence="1">The sequence shown here is derived from an EMBL/GenBank/DDBJ whole genome shotgun (WGS) entry which is preliminary data.</text>
</comment>
<accession>A0A6I0ESP4</accession>
<proteinExistence type="predicted"/>
<dbReference type="Proteomes" id="UP000468766">
    <property type="component" value="Unassembled WGS sequence"/>
</dbReference>
<reference evidence="1 2" key="1">
    <citation type="submission" date="2019-10" db="EMBL/GenBank/DDBJ databases">
        <title>Whole-genome sequence of the extremophile Heliorestis acidaminivorans DSM 24790.</title>
        <authorList>
            <person name="Kyndt J.A."/>
            <person name="Meyer T.E."/>
        </authorList>
    </citation>
    <scope>NUCLEOTIDE SEQUENCE [LARGE SCALE GENOMIC DNA]</scope>
    <source>
        <strain evidence="1 2">DSM 24790</strain>
    </source>
</reference>
<sequence>MIYLYEAPCDPKVISQKITGPRLDLTHPRLGNFTDYSIEESVNEQIKHLVHQTIESQSYGQDEDPVMITGRYKVNLNTRYLLSLSQEFFFHKPDIEQAESQLKSITFDLNTGEKLKISKLLSTEKALEEIFQSFFLLKEKKHFDEDGDYYISFNTLVLFLKGKEVYIPLSKLRKWISLHSPLQRLLVNS</sequence>
<evidence type="ECO:0000313" key="1">
    <source>
        <dbReference type="EMBL" id="KAB2951931.1"/>
    </source>
</evidence>
<dbReference type="RefSeq" id="WP_151620591.1">
    <property type="nucleotide sequence ID" value="NZ_WBXO01000008.1"/>
</dbReference>
<dbReference type="OrthoDB" id="5637at2"/>
<dbReference type="EMBL" id="WBXO01000008">
    <property type="protein sequence ID" value="KAB2951931.1"/>
    <property type="molecule type" value="Genomic_DNA"/>
</dbReference>
<organism evidence="1 2">
    <name type="scientific">Heliorestis acidaminivorans</name>
    <dbReference type="NCBI Taxonomy" id="553427"/>
    <lineage>
        <taxon>Bacteria</taxon>
        <taxon>Bacillati</taxon>
        <taxon>Bacillota</taxon>
        <taxon>Clostridia</taxon>
        <taxon>Eubacteriales</taxon>
        <taxon>Heliobacteriaceae</taxon>
        <taxon>Heliorestis</taxon>
    </lineage>
</organism>
<keyword evidence="2" id="KW-1185">Reference proteome</keyword>
<protein>
    <submittedName>
        <fullName evidence="1">Uncharacterized protein</fullName>
    </submittedName>
</protein>
<gene>
    <name evidence="1" type="ORF">F9B85_10255</name>
</gene>
<dbReference type="AlphaFoldDB" id="A0A6I0ESP4"/>
<evidence type="ECO:0000313" key="2">
    <source>
        <dbReference type="Proteomes" id="UP000468766"/>
    </source>
</evidence>